<proteinExistence type="predicted"/>
<sequence length="66" mass="6818">MSLSINSPSAMPTNIDSGTSLKVAVMAKDQQKVEGQMALQLIEAALPQQSAPQPVGNSGHIISTKA</sequence>
<keyword evidence="2" id="KW-1185">Reference proteome</keyword>
<evidence type="ECO:0008006" key="3">
    <source>
        <dbReference type="Google" id="ProtNLM"/>
    </source>
</evidence>
<reference evidence="1 2" key="1">
    <citation type="submission" date="2017-03" db="EMBL/GenBank/DDBJ databases">
        <title>Genome sequencing of Shewanella japonica KCTC 22435.</title>
        <authorList>
            <person name="Kim K.M."/>
        </authorList>
    </citation>
    <scope>NUCLEOTIDE SEQUENCE [LARGE SCALE GENOMIC DNA]</scope>
    <source>
        <strain evidence="1 2">KCTC 22435</strain>
    </source>
</reference>
<evidence type="ECO:0000313" key="2">
    <source>
        <dbReference type="Proteomes" id="UP000191820"/>
    </source>
</evidence>
<dbReference type="RefSeq" id="WP_055024913.1">
    <property type="nucleotide sequence ID" value="NZ_CANMJJ010000018.1"/>
</dbReference>
<name>A0ABM6JQK3_9GAMM</name>
<dbReference type="Proteomes" id="UP000191820">
    <property type="component" value="Chromosome"/>
</dbReference>
<dbReference type="EMBL" id="CP020472">
    <property type="protein sequence ID" value="ARD23763.1"/>
    <property type="molecule type" value="Genomic_DNA"/>
</dbReference>
<organism evidence="1 2">
    <name type="scientific">Shewanella japonica</name>
    <dbReference type="NCBI Taxonomy" id="93973"/>
    <lineage>
        <taxon>Bacteria</taxon>
        <taxon>Pseudomonadati</taxon>
        <taxon>Pseudomonadota</taxon>
        <taxon>Gammaproteobacteria</taxon>
        <taxon>Alteromonadales</taxon>
        <taxon>Shewanellaceae</taxon>
        <taxon>Shewanella</taxon>
    </lineage>
</organism>
<gene>
    <name evidence="1" type="ORF">SJ2017_3514</name>
</gene>
<protein>
    <recommendedName>
        <fullName evidence="3">Cytoplasmic protein</fullName>
    </recommendedName>
</protein>
<accession>A0ABM6JQK3</accession>
<evidence type="ECO:0000313" key="1">
    <source>
        <dbReference type="EMBL" id="ARD23763.1"/>
    </source>
</evidence>